<dbReference type="PANTHER" id="PTHR47163">
    <property type="entry name" value="DDE_TNP_IS1595 DOMAIN-CONTAINING PROTEIN"/>
    <property type="match status" value="1"/>
</dbReference>
<dbReference type="OrthoDB" id="5862080at2759"/>
<dbReference type="AlphaFoldDB" id="A0A0N4UG18"/>
<feature type="compositionally biased region" description="Basic and acidic residues" evidence="1">
    <location>
        <begin position="15"/>
        <end position="24"/>
    </location>
</feature>
<dbReference type="EMBL" id="UYYG01001184">
    <property type="protein sequence ID" value="VDN59549.1"/>
    <property type="molecule type" value="Genomic_DNA"/>
</dbReference>
<evidence type="ECO:0000313" key="5">
    <source>
        <dbReference type="Proteomes" id="UP000274756"/>
    </source>
</evidence>
<dbReference type="WBParaSite" id="DME_0000641101-mRNA-1">
    <property type="protein sequence ID" value="DME_0000641101-mRNA-1"/>
    <property type="gene ID" value="DME_0000641101"/>
</dbReference>
<dbReference type="Proteomes" id="UP000274756">
    <property type="component" value="Unassembled WGS sequence"/>
</dbReference>
<evidence type="ECO:0000313" key="4">
    <source>
        <dbReference type="Proteomes" id="UP000038040"/>
    </source>
</evidence>
<evidence type="ECO:0000313" key="6">
    <source>
        <dbReference type="WBParaSite" id="DME_0000641101-mRNA-1"/>
    </source>
</evidence>
<dbReference type="InterPro" id="IPR053164">
    <property type="entry name" value="IS1016-like_transposase"/>
</dbReference>
<evidence type="ECO:0000313" key="3">
    <source>
        <dbReference type="EMBL" id="VDN59549.1"/>
    </source>
</evidence>
<feature type="region of interest" description="Disordered" evidence="1">
    <location>
        <begin position="1"/>
        <end position="30"/>
    </location>
</feature>
<feature type="domain" description="ISXO2-like transposase" evidence="2">
    <location>
        <begin position="451"/>
        <end position="595"/>
    </location>
</feature>
<gene>
    <name evidence="3" type="ORF">DME_LOCUS9522</name>
</gene>
<protein>
    <submittedName>
        <fullName evidence="6">DDE_Tnp_IS1595 domain-containing protein</fullName>
    </submittedName>
</protein>
<dbReference type="InterPro" id="IPR024445">
    <property type="entry name" value="Tnp_ISXO2-like"/>
</dbReference>
<dbReference type="Proteomes" id="UP000038040">
    <property type="component" value="Unplaced"/>
</dbReference>
<evidence type="ECO:0000256" key="1">
    <source>
        <dbReference type="SAM" id="MobiDB-lite"/>
    </source>
</evidence>
<reference evidence="6" key="1">
    <citation type="submission" date="2016-04" db="UniProtKB">
        <authorList>
            <consortium name="WormBaseParasite"/>
        </authorList>
    </citation>
    <scope>IDENTIFICATION</scope>
</reference>
<keyword evidence="5" id="KW-1185">Reference proteome</keyword>
<reference evidence="3 5" key="2">
    <citation type="submission" date="2018-11" db="EMBL/GenBank/DDBJ databases">
        <authorList>
            <consortium name="Pathogen Informatics"/>
        </authorList>
    </citation>
    <scope>NUCLEOTIDE SEQUENCE [LARGE SCALE GENOMIC DNA]</scope>
</reference>
<dbReference type="STRING" id="318479.A0A0N4UG18"/>
<name>A0A0N4UG18_DRAME</name>
<dbReference type="Pfam" id="PF12762">
    <property type="entry name" value="DDE_Tnp_IS1595"/>
    <property type="match status" value="1"/>
</dbReference>
<dbReference type="PANTHER" id="PTHR47163:SF2">
    <property type="entry name" value="SI:DKEY-17M8.2"/>
    <property type="match status" value="1"/>
</dbReference>
<accession>A0A0N4UG18</accession>
<sequence>MGMEGDAYIATEPSSEYHGEDDMQRASTSLTTEDQSMKIFSETFGQLAEMLWTAVENLEWEGKTKKAISLKKMATLVLNMMQRAYIKTQSNEEVNIDSLITEQINKLLYTDRNGMEMLTSCIDAVIPLLQSIIQQNHDKSRITYCSKRLFTKVQNFSKNNFIEEDVRCIKESIKIMFKIQEIGDYGTSKKKKKENVNEELGNSNPMSKTFHDKIPNPQHLLNNGVIVKQELQDNESGSQVEEIGLSNYWPEQDIEWDVSQAFNTKVNEIGPVRAEDLVETKDIETAYQKSRKNQAFQKSGFFDADFKPERPLFTLPDSTIVEEMLLLKFPGFPCNEDSAIEIFQQRGILPVECKCRQYGHSMRLYKKDRFYWRDSHSTCDKKIPIREGTWFSGTLLPFHMALRFICGWAYELTSIEWCKRALNIGKTLAVKMNRNLREICMEAMKEERSKKIGGNNKIVEIAESHFTNHKKNGRRQLHELWVFGGFCAETDECFIVQVPDRNAKTLLEIIHRNVKSGSIIFSECFRRYKLLELEEVGFTDFKIKHSYTVIDSEARQLGDRTEKLWDFVKKRNHIQRGTVRQYFESYLIEFLWRNRIGCSDPFDAILTSIKNHSPPQMEF</sequence>
<dbReference type="SMART" id="SM01126">
    <property type="entry name" value="DDE_Tnp_IS1595"/>
    <property type="match status" value="1"/>
</dbReference>
<organism evidence="4 6">
    <name type="scientific">Dracunculus medinensis</name>
    <name type="common">Guinea worm</name>
    <dbReference type="NCBI Taxonomy" id="318479"/>
    <lineage>
        <taxon>Eukaryota</taxon>
        <taxon>Metazoa</taxon>
        <taxon>Ecdysozoa</taxon>
        <taxon>Nematoda</taxon>
        <taxon>Chromadorea</taxon>
        <taxon>Rhabditida</taxon>
        <taxon>Spirurina</taxon>
        <taxon>Dracunculoidea</taxon>
        <taxon>Dracunculidae</taxon>
        <taxon>Dracunculus</taxon>
    </lineage>
</organism>
<evidence type="ECO:0000259" key="2">
    <source>
        <dbReference type="SMART" id="SM01126"/>
    </source>
</evidence>
<proteinExistence type="predicted"/>